<keyword evidence="2" id="KW-1185">Reference proteome</keyword>
<dbReference type="KEGG" id="mtw:CQW49_03240"/>
<dbReference type="AlphaFoldDB" id="A0A2D2CWG2"/>
<reference evidence="2" key="1">
    <citation type="submission" date="2017-10" db="EMBL/GenBank/DDBJ databases">
        <title>Completed PacBio SMRT sequence of Methylosinus trichosporium OB3b reveals presence of a third large plasmid.</title>
        <authorList>
            <person name="Charles T.C."/>
            <person name="Lynch M.D.J."/>
            <person name="Heil J.R."/>
            <person name="Cheng J."/>
        </authorList>
    </citation>
    <scope>NUCLEOTIDE SEQUENCE [LARGE SCALE GENOMIC DNA]</scope>
    <source>
        <strain evidence="2">OB3b</strain>
    </source>
</reference>
<organism evidence="1 2">
    <name type="scientific">Methylosinus trichosporium (strain ATCC 35070 / NCIMB 11131 / UNIQEM 75 / OB3b)</name>
    <dbReference type="NCBI Taxonomy" id="595536"/>
    <lineage>
        <taxon>Bacteria</taxon>
        <taxon>Pseudomonadati</taxon>
        <taxon>Pseudomonadota</taxon>
        <taxon>Alphaproteobacteria</taxon>
        <taxon>Hyphomicrobiales</taxon>
        <taxon>Methylocystaceae</taxon>
        <taxon>Methylosinus</taxon>
    </lineage>
</organism>
<dbReference type="RefSeq" id="WP_003610969.1">
    <property type="nucleotide sequence ID" value="NZ_ADVE02000001.1"/>
</dbReference>
<proteinExistence type="predicted"/>
<dbReference type="Gene3D" id="3.40.30.10">
    <property type="entry name" value="Glutaredoxin"/>
    <property type="match status" value="1"/>
</dbReference>
<sequence>MGEPLDIFGRPVEDRRLVICTGPCCDRDGRATANLEALRGLLIQTGLGAETIGVASCVRRNCLGQCCSEPLAHVAPDDIWYHELTAENLLRIFVQHVLNHRPVAELALLLED</sequence>
<name>A0A2D2CWG2_METT3</name>
<accession>A0A2D2CWG2</accession>
<protein>
    <recommendedName>
        <fullName evidence="3">Ferredoxin</fullName>
    </recommendedName>
</protein>
<gene>
    <name evidence="1" type="ORF">CQW49_03240</name>
</gene>
<dbReference type="InterPro" id="IPR036249">
    <property type="entry name" value="Thioredoxin-like_sf"/>
</dbReference>
<dbReference type="CDD" id="cd02980">
    <property type="entry name" value="TRX_Fd_family"/>
    <property type="match status" value="1"/>
</dbReference>
<evidence type="ECO:0000313" key="2">
    <source>
        <dbReference type="Proteomes" id="UP000230709"/>
    </source>
</evidence>
<dbReference type="Proteomes" id="UP000230709">
    <property type="component" value="Chromosome"/>
</dbReference>
<evidence type="ECO:0008006" key="3">
    <source>
        <dbReference type="Google" id="ProtNLM"/>
    </source>
</evidence>
<dbReference type="STRING" id="595536.GCA_000178815_04512"/>
<dbReference type="SUPFAM" id="SSF52833">
    <property type="entry name" value="Thioredoxin-like"/>
    <property type="match status" value="1"/>
</dbReference>
<dbReference type="EMBL" id="CP023737">
    <property type="protein sequence ID" value="ATQ67006.1"/>
    <property type="molecule type" value="Genomic_DNA"/>
</dbReference>
<evidence type="ECO:0000313" key="1">
    <source>
        <dbReference type="EMBL" id="ATQ67006.1"/>
    </source>
</evidence>